<sequence length="109" mass="12029">MEPSAKEVCETATKGARDSRGRTKATERTRTRTRSPTQPPLPTHSLTIKHSDGLSMLVQYCHLPPPCLPGHHRREGQSHWSPWRGGARRALVPGVVPRAVSNGSMIRFG</sequence>
<evidence type="ECO:0000313" key="2">
    <source>
        <dbReference type="EMBL" id="KAG0580791.1"/>
    </source>
</evidence>
<accession>A0A8T0ID77</accession>
<reference evidence="2" key="1">
    <citation type="submission" date="2020-06" db="EMBL/GenBank/DDBJ databases">
        <title>WGS assembly of Ceratodon purpureus strain R40.</title>
        <authorList>
            <person name="Carey S.B."/>
            <person name="Jenkins J."/>
            <person name="Shu S."/>
            <person name="Lovell J.T."/>
            <person name="Sreedasyam A."/>
            <person name="Maumus F."/>
            <person name="Tiley G.P."/>
            <person name="Fernandez-Pozo N."/>
            <person name="Barry K."/>
            <person name="Chen C."/>
            <person name="Wang M."/>
            <person name="Lipzen A."/>
            <person name="Daum C."/>
            <person name="Saski C.A."/>
            <person name="Payton A.C."/>
            <person name="Mcbreen J.C."/>
            <person name="Conrad R.E."/>
            <person name="Kollar L.M."/>
            <person name="Olsson S."/>
            <person name="Huttunen S."/>
            <person name="Landis J.B."/>
            <person name="Wickett N.J."/>
            <person name="Johnson M.G."/>
            <person name="Rensing S.A."/>
            <person name="Grimwood J."/>
            <person name="Schmutz J."/>
            <person name="Mcdaniel S.F."/>
        </authorList>
    </citation>
    <scope>NUCLEOTIDE SEQUENCE</scope>
    <source>
        <strain evidence="2">R40</strain>
    </source>
</reference>
<dbReference type="EMBL" id="CM026424">
    <property type="protein sequence ID" value="KAG0580791.1"/>
    <property type="molecule type" value="Genomic_DNA"/>
</dbReference>
<comment type="caution">
    <text evidence="2">The sequence shown here is derived from an EMBL/GenBank/DDBJ whole genome shotgun (WGS) entry which is preliminary data.</text>
</comment>
<evidence type="ECO:0000313" key="3">
    <source>
        <dbReference type="Proteomes" id="UP000822688"/>
    </source>
</evidence>
<gene>
    <name evidence="2" type="ORF">KC19_4G199600</name>
</gene>
<dbReference type="AlphaFoldDB" id="A0A8T0ID77"/>
<proteinExistence type="predicted"/>
<organism evidence="2 3">
    <name type="scientific">Ceratodon purpureus</name>
    <name type="common">Fire moss</name>
    <name type="synonym">Dicranum purpureum</name>
    <dbReference type="NCBI Taxonomy" id="3225"/>
    <lineage>
        <taxon>Eukaryota</taxon>
        <taxon>Viridiplantae</taxon>
        <taxon>Streptophyta</taxon>
        <taxon>Embryophyta</taxon>
        <taxon>Bryophyta</taxon>
        <taxon>Bryophytina</taxon>
        <taxon>Bryopsida</taxon>
        <taxon>Dicranidae</taxon>
        <taxon>Pseudoditrichales</taxon>
        <taxon>Ditrichaceae</taxon>
        <taxon>Ceratodon</taxon>
    </lineage>
</organism>
<feature type="region of interest" description="Disordered" evidence="1">
    <location>
        <begin position="1"/>
        <end position="46"/>
    </location>
</feature>
<keyword evidence="3" id="KW-1185">Reference proteome</keyword>
<evidence type="ECO:0000256" key="1">
    <source>
        <dbReference type="SAM" id="MobiDB-lite"/>
    </source>
</evidence>
<name>A0A8T0ID77_CERPU</name>
<protein>
    <submittedName>
        <fullName evidence="2">Uncharacterized protein</fullName>
    </submittedName>
</protein>
<dbReference type="Proteomes" id="UP000822688">
    <property type="component" value="Chromosome 4"/>
</dbReference>
<feature type="compositionally biased region" description="Basic and acidic residues" evidence="1">
    <location>
        <begin position="1"/>
        <end position="30"/>
    </location>
</feature>